<name>A0A940WHB9_9ACTN</name>
<keyword evidence="5" id="KW-1185">Reference proteome</keyword>
<keyword evidence="2" id="KW-0472">Membrane</keyword>
<keyword evidence="3" id="KW-0732">Signal</keyword>
<reference evidence="4" key="1">
    <citation type="submission" date="2021-02" db="EMBL/GenBank/DDBJ databases">
        <title>Draft genome sequence of Microbispora sp. RL4-1S isolated from rice leaves in Thailand.</title>
        <authorList>
            <person name="Muangham S."/>
            <person name="Duangmal K."/>
        </authorList>
    </citation>
    <scope>NUCLEOTIDE SEQUENCE</scope>
    <source>
        <strain evidence="4">RL4-1S</strain>
    </source>
</reference>
<protein>
    <recommendedName>
        <fullName evidence="6">Cytochrome b561 domain-containing protein</fullName>
    </recommendedName>
</protein>
<dbReference type="EMBL" id="JAFCNB010000008">
    <property type="protein sequence ID" value="MBP2705541.1"/>
    <property type="molecule type" value="Genomic_DNA"/>
</dbReference>
<evidence type="ECO:0000256" key="1">
    <source>
        <dbReference type="SAM" id="MobiDB-lite"/>
    </source>
</evidence>
<evidence type="ECO:0000256" key="3">
    <source>
        <dbReference type="SAM" id="SignalP"/>
    </source>
</evidence>
<feature type="chain" id="PRO_5037853917" description="Cytochrome b561 domain-containing protein" evidence="3">
    <location>
        <begin position="24"/>
        <end position="157"/>
    </location>
</feature>
<dbReference type="Pfam" id="PF19728">
    <property type="entry name" value="DUF6220"/>
    <property type="match status" value="1"/>
</dbReference>
<evidence type="ECO:0000313" key="5">
    <source>
        <dbReference type="Proteomes" id="UP000674234"/>
    </source>
</evidence>
<organism evidence="4 5">
    <name type="scientific">Microbispora oryzae</name>
    <dbReference type="NCBI Taxonomy" id="2806554"/>
    <lineage>
        <taxon>Bacteria</taxon>
        <taxon>Bacillati</taxon>
        <taxon>Actinomycetota</taxon>
        <taxon>Actinomycetes</taxon>
        <taxon>Streptosporangiales</taxon>
        <taxon>Streptosporangiaceae</taxon>
        <taxon>Microbispora</taxon>
    </lineage>
</organism>
<feature type="transmembrane region" description="Helical" evidence="2">
    <location>
        <begin position="37"/>
        <end position="61"/>
    </location>
</feature>
<sequence>MRKVYAVIAGVLLAAAVAQMYFAAVGAFDKPQDDGSFALHSMTGMLIIPVLSLLATAAAAAARAPGPLIGRSLLPLGLVIVQVLIVVLGRAFDDDSGNSTPLSLAILGLHALNGMAVIGVSAAVFQRARKLAMSGDPGREDGPATQARPDGPAVPAS</sequence>
<feature type="signal peptide" evidence="3">
    <location>
        <begin position="1"/>
        <end position="23"/>
    </location>
</feature>
<feature type="region of interest" description="Disordered" evidence="1">
    <location>
        <begin position="134"/>
        <end position="157"/>
    </location>
</feature>
<accession>A0A940WHB9</accession>
<evidence type="ECO:0008006" key="6">
    <source>
        <dbReference type="Google" id="ProtNLM"/>
    </source>
</evidence>
<dbReference type="Proteomes" id="UP000674234">
    <property type="component" value="Unassembled WGS sequence"/>
</dbReference>
<comment type="caution">
    <text evidence="4">The sequence shown here is derived from an EMBL/GenBank/DDBJ whole genome shotgun (WGS) entry which is preliminary data.</text>
</comment>
<evidence type="ECO:0000313" key="4">
    <source>
        <dbReference type="EMBL" id="MBP2705541.1"/>
    </source>
</evidence>
<dbReference type="RefSeq" id="WP_210156821.1">
    <property type="nucleotide sequence ID" value="NZ_JAFCNB010000008.1"/>
</dbReference>
<feature type="transmembrane region" description="Helical" evidence="2">
    <location>
        <begin position="104"/>
        <end position="125"/>
    </location>
</feature>
<dbReference type="InterPro" id="IPR046192">
    <property type="entry name" value="DUF6220"/>
</dbReference>
<feature type="transmembrane region" description="Helical" evidence="2">
    <location>
        <begin position="73"/>
        <end position="92"/>
    </location>
</feature>
<evidence type="ECO:0000256" key="2">
    <source>
        <dbReference type="SAM" id="Phobius"/>
    </source>
</evidence>
<keyword evidence="2" id="KW-0812">Transmembrane</keyword>
<proteinExistence type="predicted"/>
<keyword evidence="2" id="KW-1133">Transmembrane helix</keyword>
<gene>
    <name evidence="4" type="ORF">JOL79_17150</name>
</gene>
<dbReference type="AlphaFoldDB" id="A0A940WHB9"/>